<reference evidence="2" key="2">
    <citation type="submission" date="2022-01" db="EMBL/GenBank/DDBJ databases">
        <authorList>
            <person name="Yamashiro T."/>
            <person name="Shiraishi A."/>
            <person name="Satake H."/>
            <person name="Nakayama K."/>
        </authorList>
    </citation>
    <scope>NUCLEOTIDE SEQUENCE</scope>
</reference>
<reference evidence="2" key="1">
    <citation type="journal article" date="2022" name="Int. J. Mol. Sci.">
        <title>Draft Genome of Tanacetum Coccineum: Genomic Comparison of Closely Related Tanacetum-Family Plants.</title>
        <authorList>
            <person name="Yamashiro T."/>
            <person name="Shiraishi A."/>
            <person name="Nakayama K."/>
            <person name="Satake H."/>
        </authorList>
    </citation>
    <scope>NUCLEOTIDE SEQUENCE</scope>
</reference>
<feature type="non-terminal residue" evidence="2">
    <location>
        <position position="206"/>
    </location>
</feature>
<protein>
    <submittedName>
        <fullName evidence="2">Uncharacterized protein</fullName>
    </submittedName>
</protein>
<evidence type="ECO:0000256" key="1">
    <source>
        <dbReference type="SAM" id="MobiDB-lite"/>
    </source>
</evidence>
<name>A0ABQ5AKF2_9ASTR</name>
<comment type="caution">
    <text evidence="2">The sequence shown here is derived from an EMBL/GenBank/DDBJ whole genome shotgun (WGS) entry which is preliminary data.</text>
</comment>
<dbReference type="Proteomes" id="UP001151760">
    <property type="component" value="Unassembled WGS sequence"/>
</dbReference>
<feature type="compositionally biased region" description="Basic and acidic residues" evidence="1">
    <location>
        <begin position="1"/>
        <end position="13"/>
    </location>
</feature>
<proteinExistence type="predicted"/>
<accession>A0ABQ5AKF2</accession>
<feature type="region of interest" description="Disordered" evidence="1">
    <location>
        <begin position="1"/>
        <end position="26"/>
    </location>
</feature>
<sequence>MSKGNDEYKDNKRFSGSKSGGKEQAFEASSKAKTFGVKIPLTMACTEDKKGKRKISRGMDIIMVCVLVNEVRILGAYSAKGHQASVPIFEGPSVQGLLDHYGYNDIEEYLSWNYFPSTDKENTDKDITDKDIIDEDCIHESNYVMSKGKYVPVSQKHNPNVKSHVPVTGCVLGLANVTTCNEIVNKMGVRKSEICADKAKGKREVL</sequence>
<evidence type="ECO:0000313" key="3">
    <source>
        <dbReference type="Proteomes" id="UP001151760"/>
    </source>
</evidence>
<organism evidence="2 3">
    <name type="scientific">Tanacetum coccineum</name>
    <dbReference type="NCBI Taxonomy" id="301880"/>
    <lineage>
        <taxon>Eukaryota</taxon>
        <taxon>Viridiplantae</taxon>
        <taxon>Streptophyta</taxon>
        <taxon>Embryophyta</taxon>
        <taxon>Tracheophyta</taxon>
        <taxon>Spermatophyta</taxon>
        <taxon>Magnoliopsida</taxon>
        <taxon>eudicotyledons</taxon>
        <taxon>Gunneridae</taxon>
        <taxon>Pentapetalae</taxon>
        <taxon>asterids</taxon>
        <taxon>campanulids</taxon>
        <taxon>Asterales</taxon>
        <taxon>Asteraceae</taxon>
        <taxon>Asteroideae</taxon>
        <taxon>Anthemideae</taxon>
        <taxon>Anthemidinae</taxon>
        <taxon>Tanacetum</taxon>
    </lineage>
</organism>
<keyword evidence="3" id="KW-1185">Reference proteome</keyword>
<gene>
    <name evidence="2" type="ORF">Tco_0822588</name>
</gene>
<dbReference type="EMBL" id="BQNB010012269">
    <property type="protein sequence ID" value="GJT01419.1"/>
    <property type="molecule type" value="Genomic_DNA"/>
</dbReference>
<evidence type="ECO:0000313" key="2">
    <source>
        <dbReference type="EMBL" id="GJT01419.1"/>
    </source>
</evidence>